<dbReference type="SUPFAM" id="SSF52540">
    <property type="entry name" value="P-loop containing nucleoside triphosphate hydrolases"/>
    <property type="match status" value="1"/>
</dbReference>
<sequence length="245" mass="28733">MSKVINLIKEVTAWYFPKKEPKLFCIGLHKTGTTSLAKALTILGYRVKDYPTIRLYGNRFLWPRGTQINDYNCFTDSTIIPLYKRLDKKFPNSKFILTTRSLDSWLESCAKWPNFNETNVQKKRKIYRERILGDKNYNKSVYTQKYHEHLLDVKDYFKNRPDDIITLDVSQKDKWEILCSFLNKPIPSESFPHSNSGSNKRLILKIVEQFGFDAKSKELALNKFIDVKEVDEEKIISFLKSVANA</sequence>
<dbReference type="PANTHER" id="PTHR36978:SF4">
    <property type="entry name" value="P-LOOP CONTAINING NUCLEOSIDE TRIPHOSPHATE HYDROLASE PROTEIN"/>
    <property type="match status" value="1"/>
</dbReference>
<dbReference type="RefSeq" id="WP_311428151.1">
    <property type="nucleotide sequence ID" value="NZ_JAVRIA010000007.1"/>
</dbReference>
<protein>
    <submittedName>
        <fullName evidence="1">Sulfotransferase</fullName>
    </submittedName>
</protein>
<organism evidence="1 2">
    <name type="scientific">Microcosmobacter mediterraneus</name>
    <dbReference type="NCBI Taxonomy" id="3075607"/>
    <lineage>
        <taxon>Bacteria</taxon>
        <taxon>Pseudomonadati</taxon>
        <taxon>Bacteroidota</taxon>
        <taxon>Flavobacteriia</taxon>
        <taxon>Flavobacteriales</taxon>
        <taxon>Flavobacteriaceae</taxon>
        <taxon>Microcosmobacter</taxon>
    </lineage>
</organism>
<dbReference type="Gene3D" id="3.40.50.300">
    <property type="entry name" value="P-loop containing nucleotide triphosphate hydrolases"/>
    <property type="match status" value="1"/>
</dbReference>
<dbReference type="Proteomes" id="UP001259492">
    <property type="component" value="Unassembled WGS sequence"/>
</dbReference>
<keyword evidence="2" id="KW-1185">Reference proteome</keyword>
<evidence type="ECO:0000313" key="2">
    <source>
        <dbReference type="Proteomes" id="UP001259492"/>
    </source>
</evidence>
<accession>A0ABU2YMJ7</accession>
<gene>
    <name evidence="1" type="ORF">RM697_12045</name>
</gene>
<dbReference type="Pfam" id="PF17784">
    <property type="entry name" value="Sulfotransfer_4"/>
    <property type="match status" value="1"/>
</dbReference>
<comment type="caution">
    <text evidence="1">The sequence shown here is derived from an EMBL/GenBank/DDBJ whole genome shotgun (WGS) entry which is preliminary data.</text>
</comment>
<reference evidence="1 2" key="1">
    <citation type="submission" date="2023-09" db="EMBL/GenBank/DDBJ databases">
        <authorList>
            <person name="Rey-Velasco X."/>
        </authorList>
    </citation>
    <scope>NUCLEOTIDE SEQUENCE [LARGE SCALE GENOMIC DNA]</scope>
    <source>
        <strain evidence="1 2">W332</strain>
    </source>
</reference>
<name>A0ABU2YMJ7_9FLAO</name>
<evidence type="ECO:0000313" key="1">
    <source>
        <dbReference type="EMBL" id="MDT0559388.1"/>
    </source>
</evidence>
<proteinExistence type="predicted"/>
<dbReference type="InterPro" id="IPR027417">
    <property type="entry name" value="P-loop_NTPase"/>
</dbReference>
<dbReference type="EMBL" id="JAVRIA010000007">
    <property type="protein sequence ID" value="MDT0559388.1"/>
    <property type="molecule type" value="Genomic_DNA"/>
</dbReference>
<dbReference type="PANTHER" id="PTHR36978">
    <property type="entry name" value="P-LOOP CONTAINING NUCLEOTIDE TRIPHOSPHATE HYDROLASE"/>
    <property type="match status" value="1"/>
</dbReference>
<dbReference type="InterPro" id="IPR040632">
    <property type="entry name" value="Sulfotransfer_4"/>
</dbReference>